<dbReference type="EMBL" id="QMIF01000390">
    <property type="protein sequence ID" value="TVM22892.1"/>
    <property type="molecule type" value="Genomic_DNA"/>
</dbReference>
<dbReference type="PANTHER" id="PTHR43457">
    <property type="entry name" value="NITROGENASE MOLYBDENUM-IRON PROTEIN ALPHA CHAIN"/>
    <property type="match status" value="1"/>
</dbReference>
<dbReference type="InterPro" id="IPR010143">
    <property type="entry name" value="Nase_comp1_asu"/>
</dbReference>
<organism evidence="2 3">
    <name type="scientific">Oceanidesulfovibrio marinus</name>
    <dbReference type="NCBI Taxonomy" id="370038"/>
    <lineage>
        <taxon>Bacteria</taxon>
        <taxon>Pseudomonadati</taxon>
        <taxon>Thermodesulfobacteriota</taxon>
        <taxon>Desulfovibrionia</taxon>
        <taxon>Desulfovibrionales</taxon>
        <taxon>Desulfovibrionaceae</taxon>
        <taxon>Oceanidesulfovibrio</taxon>
    </lineage>
</organism>
<comment type="caution">
    <text evidence="2">The sequence shown here is derived from an EMBL/GenBank/DDBJ whole genome shotgun (WGS) entry which is preliminary data.</text>
</comment>
<dbReference type="GO" id="GO:0016163">
    <property type="term" value="F:nitrogenase activity"/>
    <property type="evidence" value="ECO:0007669"/>
    <property type="project" value="InterPro"/>
</dbReference>
<proteinExistence type="predicted"/>
<dbReference type="Pfam" id="PF00148">
    <property type="entry name" value="Oxidored_nitro"/>
    <property type="match status" value="1"/>
</dbReference>
<dbReference type="AlphaFoldDB" id="A0A6P1ZAP4"/>
<accession>A0A6P1ZAP4</accession>
<dbReference type="InterPro" id="IPR000510">
    <property type="entry name" value="Nase/OxRdtase_comp1"/>
</dbReference>
<dbReference type="Gene3D" id="3.40.50.12380">
    <property type="entry name" value="Nitrogenase MoFe cofactor biosynthesis protein NifE, C-terminal"/>
    <property type="match status" value="1"/>
</dbReference>
<dbReference type="Proteomes" id="UP000434052">
    <property type="component" value="Unassembled WGS sequence"/>
</dbReference>
<feature type="non-terminal residue" evidence="2">
    <location>
        <position position="1"/>
    </location>
</feature>
<feature type="non-terminal residue" evidence="2">
    <location>
        <position position="166"/>
    </location>
</feature>
<dbReference type="RefSeq" id="WP_328592875.1">
    <property type="nucleotide sequence ID" value="NZ_QMIF01000390.1"/>
</dbReference>
<sequence>TSTYDPFARTHTADLNCIMSNRSINYLSDMMDTKFVIPWLKVNFLGVDSTSTCLRKIAQYYGVKALIEKFEEVVAEEMPAVEMALADIDPRTECKTAMLFLGGSRAHHYQYLFKEMCLRTLAAVYEFSHRDDYEARRVLGDIKVDADSRTIQELEVEACPTPFKPR</sequence>
<reference evidence="2 3" key="1">
    <citation type="submission" date="2018-06" db="EMBL/GenBank/DDBJ databases">
        <title>Complete genome of Desulfovibrio marinus P48SEP.</title>
        <authorList>
            <person name="Crispim J.S."/>
            <person name="Vidigal P.M.P."/>
            <person name="Silva L.C.F."/>
            <person name="Araujo L.C."/>
            <person name="Laguardia C.N."/>
            <person name="Dias R.S."/>
            <person name="Sousa M.P."/>
            <person name="Paula S.O."/>
            <person name="Silva C."/>
        </authorList>
    </citation>
    <scope>NUCLEOTIDE SEQUENCE [LARGE SCALE GENOMIC DNA]</scope>
    <source>
        <strain evidence="2 3">P48SEP</strain>
    </source>
</reference>
<dbReference type="SUPFAM" id="SSF53807">
    <property type="entry name" value="Helical backbone' metal receptor"/>
    <property type="match status" value="1"/>
</dbReference>
<feature type="domain" description="Nitrogenase/oxidoreductase component 1" evidence="1">
    <location>
        <begin position="2"/>
        <end position="153"/>
    </location>
</feature>
<evidence type="ECO:0000259" key="1">
    <source>
        <dbReference type="Pfam" id="PF00148"/>
    </source>
</evidence>
<name>A0A6P1ZAP4_9BACT</name>
<dbReference type="GO" id="GO:0051536">
    <property type="term" value="F:iron-sulfur cluster binding"/>
    <property type="evidence" value="ECO:0007669"/>
    <property type="project" value="InterPro"/>
</dbReference>
<evidence type="ECO:0000313" key="2">
    <source>
        <dbReference type="EMBL" id="TVM22892.1"/>
    </source>
</evidence>
<gene>
    <name evidence="2" type="ORF">DQK91_23740</name>
</gene>
<dbReference type="PANTHER" id="PTHR43457:SF1">
    <property type="entry name" value="NITROGENASE MOLYBDENUM-IRON PROTEIN ALPHA CHAIN"/>
    <property type="match status" value="1"/>
</dbReference>
<protein>
    <submittedName>
        <fullName evidence="2">Nitrogenase molybdenum-iron protein alpha chain</fullName>
    </submittedName>
</protein>
<evidence type="ECO:0000313" key="3">
    <source>
        <dbReference type="Proteomes" id="UP000434052"/>
    </source>
</evidence>